<evidence type="ECO:0000256" key="1">
    <source>
        <dbReference type="ARBA" id="ARBA00009199"/>
    </source>
</evidence>
<accession>A0A9W9Q0J8</accession>
<reference evidence="4" key="2">
    <citation type="journal article" date="2023" name="IMA Fungus">
        <title>Comparative genomic study of the Penicillium genus elucidates a diverse pangenome and 15 lateral gene transfer events.</title>
        <authorList>
            <person name="Petersen C."/>
            <person name="Sorensen T."/>
            <person name="Nielsen M.R."/>
            <person name="Sondergaard T.E."/>
            <person name="Sorensen J.L."/>
            <person name="Fitzpatrick D.A."/>
            <person name="Frisvad J.C."/>
            <person name="Nielsen K.L."/>
        </authorList>
    </citation>
    <scope>NUCLEOTIDE SEQUENCE</scope>
    <source>
        <strain evidence="4">IBT 21472</strain>
    </source>
</reference>
<dbReference type="Gene3D" id="3.90.1300.10">
    <property type="entry name" value="Amidase signature (AS) domain"/>
    <property type="match status" value="2"/>
</dbReference>
<dbReference type="Proteomes" id="UP001147746">
    <property type="component" value="Unassembled WGS sequence"/>
</dbReference>
<comment type="similarity">
    <text evidence="1">Belongs to the amidase family.</text>
</comment>
<dbReference type="PANTHER" id="PTHR46072">
    <property type="entry name" value="AMIDASE-RELATED-RELATED"/>
    <property type="match status" value="1"/>
</dbReference>
<comment type="caution">
    <text evidence="4">The sequence shown here is derived from an EMBL/GenBank/DDBJ whole genome shotgun (WGS) entry which is preliminary data.</text>
</comment>
<evidence type="ECO:0000313" key="5">
    <source>
        <dbReference type="Proteomes" id="UP001147746"/>
    </source>
</evidence>
<sequence>MAIATPQWKPQVLQKRRTQHDLIPSSWHLSETALTTAPLSSIETIRTSNILTKDELAWTETTDIRHLVTLIATRQVTSEQLTTAFCKRAAVAQQLTKCLTEIIFDKALARAKQLDEHLARTGAVVGPLHGVPVSVKDRFDVEGVDTTVDRKLRLGVVFDDGIVKPQPPVARAMRETVQALRAAGHEVIEWDTSLHVPATEMWNKAILGDGGSHCRKLCEIIDEPLIEGMVVGTEKDMLSLDEREKVRTTTI</sequence>
<reference evidence="4" key="1">
    <citation type="submission" date="2022-12" db="EMBL/GenBank/DDBJ databases">
        <authorList>
            <person name="Petersen C."/>
        </authorList>
    </citation>
    <scope>NUCLEOTIDE SEQUENCE</scope>
    <source>
        <strain evidence="4">IBT 21472</strain>
    </source>
</reference>
<organism evidence="4 5">
    <name type="scientific">Penicillium atrosanguineum</name>
    <dbReference type="NCBI Taxonomy" id="1132637"/>
    <lineage>
        <taxon>Eukaryota</taxon>
        <taxon>Fungi</taxon>
        <taxon>Dikarya</taxon>
        <taxon>Ascomycota</taxon>
        <taxon>Pezizomycotina</taxon>
        <taxon>Eurotiomycetes</taxon>
        <taxon>Eurotiomycetidae</taxon>
        <taxon>Eurotiales</taxon>
        <taxon>Aspergillaceae</taxon>
        <taxon>Penicillium</taxon>
    </lineage>
</organism>
<protein>
    <recommendedName>
        <fullName evidence="3">Amidase domain-containing protein</fullName>
    </recommendedName>
</protein>
<dbReference type="EMBL" id="JAPZBO010000005">
    <property type="protein sequence ID" value="KAJ5316238.1"/>
    <property type="molecule type" value="Genomic_DNA"/>
</dbReference>
<dbReference type="InterPro" id="IPR023631">
    <property type="entry name" value="Amidase_dom"/>
</dbReference>
<feature type="domain" description="Amidase" evidence="3">
    <location>
        <begin position="81"/>
        <end position="147"/>
    </location>
</feature>
<dbReference type="SUPFAM" id="SSF75304">
    <property type="entry name" value="Amidase signature (AS) enzymes"/>
    <property type="match status" value="2"/>
</dbReference>
<evidence type="ECO:0000313" key="4">
    <source>
        <dbReference type="EMBL" id="KAJ5316238.1"/>
    </source>
</evidence>
<dbReference type="AlphaFoldDB" id="A0A9W9Q0J8"/>
<dbReference type="Pfam" id="PF01425">
    <property type="entry name" value="Amidase"/>
    <property type="match status" value="2"/>
</dbReference>
<feature type="domain" description="Amidase" evidence="3">
    <location>
        <begin position="149"/>
        <end position="220"/>
    </location>
</feature>
<keyword evidence="5" id="KW-1185">Reference proteome</keyword>
<proteinExistence type="inferred from homology"/>
<evidence type="ECO:0000259" key="3">
    <source>
        <dbReference type="Pfam" id="PF01425"/>
    </source>
</evidence>
<dbReference type="GO" id="GO:0016787">
    <property type="term" value="F:hydrolase activity"/>
    <property type="evidence" value="ECO:0007669"/>
    <property type="project" value="UniProtKB-KW"/>
</dbReference>
<name>A0A9W9Q0J8_9EURO</name>
<gene>
    <name evidence="4" type="ORF">N7476_006545</name>
</gene>
<dbReference type="PANTHER" id="PTHR46072:SF1">
    <property type="entry name" value="AMIDASE"/>
    <property type="match status" value="1"/>
</dbReference>
<keyword evidence="2" id="KW-0378">Hydrolase</keyword>
<evidence type="ECO:0000256" key="2">
    <source>
        <dbReference type="ARBA" id="ARBA00022801"/>
    </source>
</evidence>
<dbReference type="InterPro" id="IPR036928">
    <property type="entry name" value="AS_sf"/>
</dbReference>